<proteinExistence type="predicted"/>
<dbReference type="InterPro" id="IPR028098">
    <property type="entry name" value="Glyco_trans_4-like_N"/>
</dbReference>
<dbReference type="PANTHER" id="PTHR46401:SF2">
    <property type="entry name" value="GLYCOSYLTRANSFERASE WBBK-RELATED"/>
    <property type="match status" value="1"/>
</dbReference>
<accession>A0A7C5P676</accession>
<evidence type="ECO:0000259" key="2">
    <source>
        <dbReference type="Pfam" id="PF00534"/>
    </source>
</evidence>
<feature type="domain" description="Glycosyltransferase subfamily 4-like N-terminal" evidence="3">
    <location>
        <begin position="21"/>
        <end position="207"/>
    </location>
</feature>
<evidence type="ECO:0000259" key="3">
    <source>
        <dbReference type="Pfam" id="PF13439"/>
    </source>
</evidence>
<sequence length="401" mass="45248">MPMDTTTDLIIFSQAFPPEKGGNASRMGDLYKYLTKFGVKIIVISAIETYPFGTFPRELRPSKREGDIIRLFTYQPKEDSSNIERALYYTLFPIFASIWLILNKKSTDVILITSPPPQMYIVALIGKILKKKVIVDIRDLFLDVSVSLGFIKRGSIVERVFRFLESKALQTANAITLVTPKIRRQLVEEYGIDPAKCYVVPNGVDLETFKCKKPKRKPQMVYTGYFGHAQDFNTFLEGYALVDEKDRIPLILAGSGENLKETLEKAEKLGLSKWVSYIGMLSRKEVVNLLCSSTIGVAPIKADESLKYAIPSKIYEYLACGLPFVGVGIGEIERVAKESQAGCVGKTPKEVAKCIKKLLSSNTQKMRIYGLRYVSQYSRETSARKFLHVLDLVREQHEKGH</sequence>
<gene>
    <name evidence="4" type="ORF">ENL40_02765</name>
</gene>
<name>A0A7C5P676_THELI</name>
<evidence type="ECO:0000313" key="4">
    <source>
        <dbReference type="EMBL" id="HHI00391.1"/>
    </source>
</evidence>
<dbReference type="Pfam" id="PF00534">
    <property type="entry name" value="Glycos_transf_1"/>
    <property type="match status" value="1"/>
</dbReference>
<evidence type="ECO:0000256" key="1">
    <source>
        <dbReference type="ARBA" id="ARBA00022679"/>
    </source>
</evidence>
<dbReference type="Proteomes" id="UP000886217">
    <property type="component" value="Unassembled WGS sequence"/>
</dbReference>
<organism evidence="4">
    <name type="scientific">Thermococcus litoralis</name>
    <dbReference type="NCBI Taxonomy" id="2265"/>
    <lineage>
        <taxon>Archaea</taxon>
        <taxon>Methanobacteriati</taxon>
        <taxon>Methanobacteriota</taxon>
        <taxon>Thermococci</taxon>
        <taxon>Thermococcales</taxon>
        <taxon>Thermococcaceae</taxon>
        <taxon>Thermococcus</taxon>
    </lineage>
</organism>
<reference evidence="4" key="1">
    <citation type="journal article" date="2020" name="mSystems">
        <title>Genome- and Community-Level Interaction Insights into Carbon Utilization and Element Cycling Functions of Hydrothermarchaeota in Hydrothermal Sediment.</title>
        <authorList>
            <person name="Zhou Z."/>
            <person name="Liu Y."/>
            <person name="Xu W."/>
            <person name="Pan J."/>
            <person name="Luo Z.H."/>
            <person name="Li M."/>
        </authorList>
    </citation>
    <scope>NUCLEOTIDE SEQUENCE [LARGE SCALE GENOMIC DNA]</scope>
    <source>
        <strain evidence="4">HyVt-93</strain>
    </source>
</reference>
<dbReference type="CDD" id="cd03794">
    <property type="entry name" value="GT4_WbuB-like"/>
    <property type="match status" value="1"/>
</dbReference>
<dbReference type="InterPro" id="IPR001296">
    <property type="entry name" value="Glyco_trans_1"/>
</dbReference>
<feature type="domain" description="Glycosyl transferase family 1" evidence="2">
    <location>
        <begin position="209"/>
        <end position="365"/>
    </location>
</feature>
<dbReference type="EMBL" id="DRTU01000117">
    <property type="protein sequence ID" value="HHI00391.1"/>
    <property type="molecule type" value="Genomic_DNA"/>
</dbReference>
<comment type="caution">
    <text evidence="4">The sequence shown here is derived from an EMBL/GenBank/DDBJ whole genome shotgun (WGS) entry which is preliminary data.</text>
</comment>
<dbReference type="GO" id="GO:0016757">
    <property type="term" value="F:glycosyltransferase activity"/>
    <property type="evidence" value="ECO:0007669"/>
    <property type="project" value="InterPro"/>
</dbReference>
<dbReference type="Gene3D" id="3.40.50.2000">
    <property type="entry name" value="Glycogen Phosphorylase B"/>
    <property type="match status" value="2"/>
</dbReference>
<protein>
    <submittedName>
        <fullName evidence="4">Glycosyltransferase WbuB</fullName>
    </submittedName>
</protein>
<dbReference type="Pfam" id="PF13439">
    <property type="entry name" value="Glyco_transf_4"/>
    <property type="match status" value="1"/>
</dbReference>
<dbReference type="PANTHER" id="PTHR46401">
    <property type="entry name" value="GLYCOSYLTRANSFERASE WBBK-RELATED"/>
    <property type="match status" value="1"/>
</dbReference>
<keyword evidence="1" id="KW-0808">Transferase</keyword>
<dbReference type="AlphaFoldDB" id="A0A7C5P676"/>
<dbReference type="SUPFAM" id="SSF53756">
    <property type="entry name" value="UDP-Glycosyltransferase/glycogen phosphorylase"/>
    <property type="match status" value="1"/>
</dbReference>